<keyword evidence="12" id="KW-1185">Reference proteome</keyword>
<keyword evidence="7 10" id="KW-1133">Transmembrane helix</keyword>
<feature type="transmembrane region" description="Helical" evidence="10">
    <location>
        <begin position="219"/>
        <end position="239"/>
    </location>
</feature>
<keyword evidence="5" id="KW-1003">Cell membrane</keyword>
<dbReference type="PANTHER" id="PTHR31269:SF22">
    <property type="entry name" value="OS01G0247700 PROTEIN"/>
    <property type="match status" value="1"/>
</dbReference>
<keyword evidence="8" id="KW-0406">Ion transport</keyword>
<dbReference type="InterPro" id="IPR004695">
    <property type="entry name" value="SLAC1/Mae1/Ssu1/TehA"/>
</dbReference>
<evidence type="ECO:0000256" key="9">
    <source>
        <dbReference type="ARBA" id="ARBA00023136"/>
    </source>
</evidence>
<dbReference type="Proteomes" id="UP001174677">
    <property type="component" value="Chromosome 2"/>
</dbReference>
<keyword evidence="6 10" id="KW-0812">Transmembrane</keyword>
<evidence type="ECO:0000313" key="11">
    <source>
        <dbReference type="EMBL" id="KAJ9186509.1"/>
    </source>
</evidence>
<dbReference type="InterPro" id="IPR030183">
    <property type="entry name" value="SLAC/SLAH"/>
</dbReference>
<evidence type="ECO:0000256" key="5">
    <source>
        <dbReference type="ARBA" id="ARBA00022475"/>
    </source>
</evidence>
<evidence type="ECO:0000313" key="12">
    <source>
        <dbReference type="Proteomes" id="UP001174677"/>
    </source>
</evidence>
<feature type="transmembrane region" description="Helical" evidence="10">
    <location>
        <begin position="131"/>
        <end position="150"/>
    </location>
</feature>
<feature type="transmembrane region" description="Helical" evidence="10">
    <location>
        <begin position="260"/>
        <end position="282"/>
    </location>
</feature>
<feature type="transmembrane region" description="Helical" evidence="10">
    <location>
        <begin position="318"/>
        <end position="336"/>
    </location>
</feature>
<dbReference type="CDD" id="cd09323">
    <property type="entry name" value="TDT_SLAC1_like"/>
    <property type="match status" value="1"/>
</dbReference>
<evidence type="ECO:0000256" key="8">
    <source>
        <dbReference type="ARBA" id="ARBA00023065"/>
    </source>
</evidence>
<evidence type="ECO:0000256" key="7">
    <source>
        <dbReference type="ARBA" id="ARBA00022989"/>
    </source>
</evidence>
<dbReference type="EMBL" id="JARPOI010000002">
    <property type="protein sequence ID" value="KAJ9186509.1"/>
    <property type="molecule type" value="Genomic_DNA"/>
</dbReference>
<dbReference type="PANTHER" id="PTHR31269">
    <property type="entry name" value="S-TYPE ANION CHANNEL SLAH3"/>
    <property type="match status" value="1"/>
</dbReference>
<evidence type="ECO:0000256" key="6">
    <source>
        <dbReference type="ARBA" id="ARBA00022692"/>
    </source>
</evidence>
<comment type="caution">
    <text evidence="11">The sequence shown here is derived from an EMBL/GenBank/DDBJ whole genome shotgun (WGS) entry which is preliminary data.</text>
</comment>
<name>A0ABQ9N2Y4_HEVBR</name>
<keyword evidence="4" id="KW-0813">Transport</keyword>
<evidence type="ECO:0000256" key="2">
    <source>
        <dbReference type="ARBA" id="ARBA00004236"/>
    </source>
</evidence>
<feature type="transmembrane region" description="Helical" evidence="10">
    <location>
        <begin position="288"/>
        <end position="306"/>
    </location>
</feature>
<sequence length="393" mass="44215">MSLIFLPMATRGSHSEIEPVEEASATVTSLNRQHELSSLVAERITLSLKSMLTRFHAGYFRISLSLGGQVLLWKTLISPTDGANPLRHLFHLLHPTGFFILWSLAFFVLVLLSLLYIMKCLFFFRMVKAEFLHHVGVNYLFAPWISWLLLLQSAPFMAPKTVSYLVLWWVFTVPVVALDVKIYGQWFTKGKKFLSTVANPTSQLSVIGNLVGAQAAANMGWRECAICLFSLGMVHYLVLFVTLYQRLSGSDRLPAMLRPVFFLFFAAPSVACLAWETIVGAFDTASKMFFFLSLFLFTSLVCRPMLFKRSMRRFNVAWWAYSFPLTVLALASAEYAQEVKGVIAHVLMLFLSAFSVLAFLGLAAFTLLNSKMLLPDHDDPIADVLNRLPVVSP</sequence>
<evidence type="ECO:0000256" key="3">
    <source>
        <dbReference type="ARBA" id="ARBA00007808"/>
    </source>
</evidence>
<feature type="transmembrane region" description="Helical" evidence="10">
    <location>
        <begin position="342"/>
        <end position="368"/>
    </location>
</feature>
<gene>
    <name evidence="11" type="ORF">P3X46_002073</name>
</gene>
<protein>
    <submittedName>
        <fullName evidence="11">Uncharacterized protein</fullName>
    </submittedName>
</protein>
<reference evidence="11" key="1">
    <citation type="journal article" date="2023" name="Plant Biotechnol. J.">
        <title>Chromosome-level wild Hevea brasiliensis genome provides new tools for genomic-assisted breeding and valuable loci to elevate rubber yield.</title>
        <authorList>
            <person name="Cheng H."/>
            <person name="Song X."/>
            <person name="Hu Y."/>
            <person name="Wu T."/>
            <person name="Yang Q."/>
            <person name="An Z."/>
            <person name="Feng S."/>
            <person name="Deng Z."/>
            <person name="Wu W."/>
            <person name="Zeng X."/>
            <person name="Tu M."/>
            <person name="Wang X."/>
            <person name="Huang H."/>
        </authorList>
    </citation>
    <scope>NUCLEOTIDE SEQUENCE</scope>
    <source>
        <strain evidence="11">MT/VB/25A 57/8</strain>
    </source>
</reference>
<dbReference type="InterPro" id="IPR038665">
    <property type="entry name" value="Voltage-dep_anion_channel_sf"/>
</dbReference>
<comment type="similarity">
    <text evidence="3">Belongs to the SLAC1 S-type anion channel family.</text>
</comment>
<dbReference type="Pfam" id="PF03595">
    <property type="entry name" value="SLAC1"/>
    <property type="match status" value="1"/>
</dbReference>
<evidence type="ECO:0000256" key="1">
    <source>
        <dbReference type="ARBA" id="ARBA00004127"/>
    </source>
</evidence>
<dbReference type="Gene3D" id="1.50.10.150">
    <property type="entry name" value="Voltage-dependent anion channel"/>
    <property type="match status" value="1"/>
</dbReference>
<keyword evidence="9 10" id="KW-0472">Membrane</keyword>
<feature type="transmembrane region" description="Helical" evidence="10">
    <location>
        <begin position="97"/>
        <end position="124"/>
    </location>
</feature>
<accession>A0ABQ9N2Y4</accession>
<organism evidence="11 12">
    <name type="scientific">Hevea brasiliensis</name>
    <name type="common">Para rubber tree</name>
    <name type="synonym">Siphonia brasiliensis</name>
    <dbReference type="NCBI Taxonomy" id="3981"/>
    <lineage>
        <taxon>Eukaryota</taxon>
        <taxon>Viridiplantae</taxon>
        <taxon>Streptophyta</taxon>
        <taxon>Embryophyta</taxon>
        <taxon>Tracheophyta</taxon>
        <taxon>Spermatophyta</taxon>
        <taxon>Magnoliopsida</taxon>
        <taxon>eudicotyledons</taxon>
        <taxon>Gunneridae</taxon>
        <taxon>Pentapetalae</taxon>
        <taxon>rosids</taxon>
        <taxon>fabids</taxon>
        <taxon>Malpighiales</taxon>
        <taxon>Euphorbiaceae</taxon>
        <taxon>Crotonoideae</taxon>
        <taxon>Micrandreae</taxon>
        <taxon>Hevea</taxon>
    </lineage>
</organism>
<evidence type="ECO:0000256" key="4">
    <source>
        <dbReference type="ARBA" id="ARBA00022448"/>
    </source>
</evidence>
<evidence type="ECO:0000256" key="10">
    <source>
        <dbReference type="SAM" id="Phobius"/>
    </source>
</evidence>
<proteinExistence type="inferred from homology"/>
<comment type="subcellular location">
    <subcellularLocation>
        <location evidence="2">Cell membrane</location>
    </subcellularLocation>
    <subcellularLocation>
        <location evidence="1">Endomembrane system</location>
        <topology evidence="1">Multi-pass membrane protein</topology>
    </subcellularLocation>
</comment>
<feature type="transmembrane region" description="Helical" evidence="10">
    <location>
        <begin position="162"/>
        <end position="181"/>
    </location>
</feature>